<dbReference type="Pfam" id="PF02518">
    <property type="entry name" value="HATPase_c"/>
    <property type="match status" value="1"/>
</dbReference>
<keyword evidence="4" id="KW-0597">Phosphoprotein</keyword>
<proteinExistence type="predicted"/>
<evidence type="ECO:0000256" key="1">
    <source>
        <dbReference type="ARBA" id="ARBA00000085"/>
    </source>
</evidence>
<dbReference type="Gene3D" id="3.30.565.10">
    <property type="entry name" value="Histidine kinase-like ATPase, C-terminal domain"/>
    <property type="match status" value="1"/>
</dbReference>
<dbReference type="SMART" id="SM00387">
    <property type="entry name" value="HATPase_c"/>
    <property type="match status" value="1"/>
</dbReference>
<feature type="domain" description="HAMP" evidence="13">
    <location>
        <begin position="179"/>
        <end position="232"/>
    </location>
</feature>
<dbReference type="InterPro" id="IPR003660">
    <property type="entry name" value="HAMP_dom"/>
</dbReference>
<feature type="transmembrane region" description="Helical" evidence="11">
    <location>
        <begin position="151"/>
        <end position="174"/>
    </location>
</feature>
<accession>A0A249MT94</accession>
<evidence type="ECO:0000256" key="8">
    <source>
        <dbReference type="ARBA" id="ARBA00022989"/>
    </source>
</evidence>
<dbReference type="GO" id="GO:0005886">
    <property type="term" value="C:plasma membrane"/>
    <property type="evidence" value="ECO:0007669"/>
    <property type="project" value="TreeGrafter"/>
</dbReference>
<organism evidence="14 15">
    <name type="scientific">Sphingobium xenophagum</name>
    <dbReference type="NCBI Taxonomy" id="121428"/>
    <lineage>
        <taxon>Bacteria</taxon>
        <taxon>Pseudomonadati</taxon>
        <taxon>Pseudomonadota</taxon>
        <taxon>Alphaproteobacteria</taxon>
        <taxon>Sphingomonadales</taxon>
        <taxon>Sphingomonadaceae</taxon>
        <taxon>Sphingobium</taxon>
    </lineage>
</organism>
<dbReference type="PRINTS" id="PR00344">
    <property type="entry name" value="BCTRLSENSOR"/>
</dbReference>
<dbReference type="Gene3D" id="1.10.287.130">
    <property type="match status" value="1"/>
</dbReference>
<evidence type="ECO:0000313" key="15">
    <source>
        <dbReference type="Proteomes" id="UP000217141"/>
    </source>
</evidence>
<keyword evidence="14" id="KW-0067">ATP-binding</keyword>
<gene>
    <name evidence="14" type="ORF">CJD35_08075</name>
</gene>
<evidence type="ECO:0000256" key="2">
    <source>
        <dbReference type="ARBA" id="ARBA00004370"/>
    </source>
</evidence>
<evidence type="ECO:0000256" key="11">
    <source>
        <dbReference type="SAM" id="Phobius"/>
    </source>
</evidence>
<dbReference type="RefSeq" id="WP_017183936.1">
    <property type="nucleotide sequence ID" value="NZ_CP022745.1"/>
</dbReference>
<evidence type="ECO:0000256" key="3">
    <source>
        <dbReference type="ARBA" id="ARBA00012438"/>
    </source>
</evidence>
<keyword evidence="14" id="KW-0547">Nucleotide-binding</keyword>
<comment type="subcellular location">
    <subcellularLocation>
        <location evidence="2">Membrane</location>
    </subcellularLocation>
</comment>
<dbReference type="SMART" id="SM00304">
    <property type="entry name" value="HAMP"/>
    <property type="match status" value="1"/>
</dbReference>
<dbReference type="PROSITE" id="PS50885">
    <property type="entry name" value="HAMP"/>
    <property type="match status" value="1"/>
</dbReference>
<evidence type="ECO:0000259" key="13">
    <source>
        <dbReference type="PROSITE" id="PS50885"/>
    </source>
</evidence>
<evidence type="ECO:0000256" key="4">
    <source>
        <dbReference type="ARBA" id="ARBA00022553"/>
    </source>
</evidence>
<dbReference type="SUPFAM" id="SSF47384">
    <property type="entry name" value="Homodimeric domain of signal transducing histidine kinase"/>
    <property type="match status" value="1"/>
</dbReference>
<evidence type="ECO:0000256" key="9">
    <source>
        <dbReference type="ARBA" id="ARBA00023012"/>
    </source>
</evidence>
<protein>
    <recommendedName>
        <fullName evidence="3">histidine kinase</fullName>
        <ecNumber evidence="3">2.7.13.3</ecNumber>
    </recommendedName>
</protein>
<dbReference type="InterPro" id="IPR005467">
    <property type="entry name" value="His_kinase_dom"/>
</dbReference>
<keyword evidence="8 11" id="KW-1133">Transmembrane helix</keyword>
<dbReference type="InterPro" id="IPR036097">
    <property type="entry name" value="HisK_dim/P_sf"/>
</dbReference>
<keyword evidence="5" id="KW-0808">Transferase</keyword>
<evidence type="ECO:0000313" key="14">
    <source>
        <dbReference type="EMBL" id="ASY44405.1"/>
    </source>
</evidence>
<dbReference type="PANTHER" id="PTHR45436:SF8">
    <property type="entry name" value="HISTIDINE KINASE"/>
    <property type="match status" value="1"/>
</dbReference>
<dbReference type="PROSITE" id="PS50109">
    <property type="entry name" value="HIS_KIN"/>
    <property type="match status" value="1"/>
</dbReference>
<evidence type="ECO:0000256" key="10">
    <source>
        <dbReference type="ARBA" id="ARBA00023136"/>
    </source>
</evidence>
<dbReference type="InterPro" id="IPR003594">
    <property type="entry name" value="HATPase_dom"/>
</dbReference>
<dbReference type="SUPFAM" id="SSF55874">
    <property type="entry name" value="ATPase domain of HSP90 chaperone/DNA topoisomerase II/histidine kinase"/>
    <property type="match status" value="1"/>
</dbReference>
<dbReference type="InterPro" id="IPR050428">
    <property type="entry name" value="TCS_sensor_his_kinase"/>
</dbReference>
<dbReference type="EC" id="2.7.13.3" evidence="3"/>
<dbReference type="Proteomes" id="UP000217141">
    <property type="component" value="Chromosome I"/>
</dbReference>
<dbReference type="AlphaFoldDB" id="A0A249MT94"/>
<evidence type="ECO:0000256" key="6">
    <source>
        <dbReference type="ARBA" id="ARBA00022692"/>
    </source>
</evidence>
<feature type="domain" description="Histidine kinase" evidence="12">
    <location>
        <begin position="240"/>
        <end position="449"/>
    </location>
</feature>
<keyword evidence="6 11" id="KW-0812">Transmembrane</keyword>
<evidence type="ECO:0000256" key="5">
    <source>
        <dbReference type="ARBA" id="ARBA00022679"/>
    </source>
</evidence>
<name>A0A249MT94_SPHXE</name>
<comment type="catalytic activity">
    <reaction evidence="1">
        <text>ATP + protein L-histidine = ADP + protein N-phospho-L-histidine.</text>
        <dbReference type="EC" id="2.7.13.3"/>
    </reaction>
</comment>
<dbReference type="GO" id="GO:0005524">
    <property type="term" value="F:ATP binding"/>
    <property type="evidence" value="ECO:0007669"/>
    <property type="project" value="UniProtKB-KW"/>
</dbReference>
<keyword evidence="7" id="KW-0418">Kinase</keyword>
<keyword evidence="10 11" id="KW-0472">Membrane</keyword>
<dbReference type="CDD" id="cd00075">
    <property type="entry name" value="HATPase"/>
    <property type="match status" value="1"/>
</dbReference>
<sequence length="454" mass="48544">MARINLFHSVFGRVTLSALLVSLLSTLALFLVVEKIVVDDGRARLAREVDTDLAGLADIYVSGGDAELRARIADRLSVEQQDGEQGWYLLADAQGRRIAGNLDRWPKLSAHVSEARFVTLPDGQRMFARATRLGPSAQLLVGRSDVRGQALLARLAMAFAVAGALIALFSLLAGHFAARRLRVRVEAVNATFAAVRAGRIAARAPGAGTSDELAELAANTNAMLDQVERLIEAQRAVSDQTAHEIRTPLMHLDTRILKAMEGTQDSTLLRTLDQSRGEIRGVVRLLDSLLDIAGTQALRGDLRGLAEVDLSDIAETLADLYGASAEELGIGFHARITPGVMLRADPMQMMRLMSNLLDNAFKYVPSGGSVALILSPGPRIIVQDDGPGIPAADRTRIFERYVRLDVGSGGGHGLGLALARAIAQRHELSLHVEDAAPGARFVVQLEDLAAGGSG</sequence>
<dbReference type="InterPro" id="IPR036890">
    <property type="entry name" value="HATPase_C_sf"/>
</dbReference>
<dbReference type="InterPro" id="IPR004358">
    <property type="entry name" value="Sig_transdc_His_kin-like_C"/>
</dbReference>
<dbReference type="KEGG" id="shyd:CJD35_08075"/>
<dbReference type="GO" id="GO:0000155">
    <property type="term" value="F:phosphorelay sensor kinase activity"/>
    <property type="evidence" value="ECO:0007669"/>
    <property type="project" value="InterPro"/>
</dbReference>
<evidence type="ECO:0000256" key="7">
    <source>
        <dbReference type="ARBA" id="ARBA00022777"/>
    </source>
</evidence>
<dbReference type="EMBL" id="CP022745">
    <property type="protein sequence ID" value="ASY44405.1"/>
    <property type="molecule type" value="Genomic_DNA"/>
</dbReference>
<keyword evidence="9" id="KW-0902">Two-component regulatory system</keyword>
<evidence type="ECO:0000259" key="12">
    <source>
        <dbReference type="PROSITE" id="PS50109"/>
    </source>
</evidence>
<reference evidence="14 15" key="1">
    <citation type="submission" date="2017-08" db="EMBL/GenBank/DDBJ databases">
        <title>Whole Genome Sequence of Sphingobium hydrophobicum C1: Insights into Adaption to the Electronic-waste Contaminated Sediment.</title>
        <authorList>
            <person name="Song D."/>
            <person name="Chen X."/>
            <person name="Xu M."/>
        </authorList>
    </citation>
    <scope>NUCLEOTIDE SEQUENCE [LARGE SCALE GENOMIC DNA]</scope>
    <source>
        <strain evidence="14 15">C1</strain>
    </source>
</reference>
<dbReference type="PANTHER" id="PTHR45436">
    <property type="entry name" value="SENSOR HISTIDINE KINASE YKOH"/>
    <property type="match status" value="1"/>
</dbReference>